<dbReference type="InterPro" id="IPR001977">
    <property type="entry name" value="Depp_CoAkinase"/>
</dbReference>
<proteinExistence type="inferred from homology"/>
<dbReference type="InterPro" id="IPR027417">
    <property type="entry name" value="P-loop_NTPase"/>
</dbReference>
<comment type="function">
    <text evidence="3">Catalyzes the phosphorylation of the 3'-hydroxyl group of dephosphocoenzyme A to form coenzyme A.</text>
</comment>
<dbReference type="SUPFAM" id="SSF52540">
    <property type="entry name" value="P-loop containing nucleoside triphosphate hydrolases"/>
    <property type="match status" value="1"/>
</dbReference>
<comment type="caution">
    <text evidence="5">The sequence shown here is derived from an EMBL/GenBank/DDBJ whole genome shotgun (WGS) entry which is preliminary data.</text>
</comment>
<dbReference type="GO" id="GO:0015937">
    <property type="term" value="P:coenzyme A biosynthetic process"/>
    <property type="evidence" value="ECO:0007669"/>
    <property type="project" value="UniProtKB-UniRule"/>
</dbReference>
<evidence type="ECO:0000256" key="3">
    <source>
        <dbReference type="HAMAP-Rule" id="MF_00376"/>
    </source>
</evidence>
<dbReference type="Proteomes" id="UP000469292">
    <property type="component" value="Unassembled WGS sequence"/>
</dbReference>
<comment type="subcellular location">
    <subcellularLocation>
        <location evidence="3">Cytoplasm</location>
    </subcellularLocation>
</comment>
<keyword evidence="1 3" id="KW-0547">Nucleotide-binding</keyword>
<reference evidence="5 6" key="1">
    <citation type="submission" date="2019-09" db="EMBL/GenBank/DDBJ databases">
        <title>Phylogenetic characterization of a novel taxon of the genus Bifidobacterium: Bifidobacterium choloepi sp. nov.</title>
        <authorList>
            <person name="Modesto M."/>
            <person name="Satti M."/>
        </authorList>
    </citation>
    <scope>NUCLEOTIDE SEQUENCE [LARGE SCALE GENOMIC DNA]</scope>
    <source>
        <strain evidence="5 6">BRDM6</strain>
    </source>
</reference>
<protein>
    <recommendedName>
        <fullName evidence="3 4">Dephospho-CoA kinase</fullName>
        <ecNumber evidence="3 4">2.7.1.24</ecNumber>
    </recommendedName>
    <alternativeName>
        <fullName evidence="3">Dephosphocoenzyme A kinase</fullName>
    </alternativeName>
</protein>
<dbReference type="UniPathway" id="UPA00241">
    <property type="reaction ID" value="UER00356"/>
</dbReference>
<comment type="catalytic activity">
    <reaction evidence="3">
        <text>3'-dephospho-CoA + ATP = ADP + CoA + H(+)</text>
        <dbReference type="Rhea" id="RHEA:18245"/>
        <dbReference type="ChEBI" id="CHEBI:15378"/>
        <dbReference type="ChEBI" id="CHEBI:30616"/>
        <dbReference type="ChEBI" id="CHEBI:57287"/>
        <dbReference type="ChEBI" id="CHEBI:57328"/>
        <dbReference type="ChEBI" id="CHEBI:456216"/>
        <dbReference type="EC" id="2.7.1.24"/>
    </reaction>
</comment>
<dbReference type="GO" id="GO:0004140">
    <property type="term" value="F:dephospho-CoA kinase activity"/>
    <property type="evidence" value="ECO:0007669"/>
    <property type="project" value="UniProtKB-UniRule"/>
</dbReference>
<dbReference type="CDD" id="cd02022">
    <property type="entry name" value="DPCK"/>
    <property type="match status" value="1"/>
</dbReference>
<dbReference type="EMBL" id="VYSG01000001">
    <property type="protein sequence ID" value="NEG69300.1"/>
    <property type="molecule type" value="Genomic_DNA"/>
</dbReference>
<dbReference type="RefSeq" id="WP_163226886.1">
    <property type="nucleotide sequence ID" value="NZ_VYSG01000001.1"/>
</dbReference>
<gene>
    <name evidence="3" type="primary">coaE</name>
    <name evidence="5" type="ORF">F6S87_01395</name>
</gene>
<dbReference type="Gene3D" id="3.40.50.300">
    <property type="entry name" value="P-loop containing nucleotide triphosphate hydrolases"/>
    <property type="match status" value="1"/>
</dbReference>
<dbReference type="GO" id="GO:0005737">
    <property type="term" value="C:cytoplasm"/>
    <property type="evidence" value="ECO:0007669"/>
    <property type="project" value="UniProtKB-SubCell"/>
</dbReference>
<dbReference type="EC" id="2.7.1.24" evidence="3 4"/>
<dbReference type="HAMAP" id="MF_00376">
    <property type="entry name" value="Dephospho_CoA_kinase"/>
    <property type="match status" value="1"/>
</dbReference>
<comment type="pathway">
    <text evidence="3">Cofactor biosynthesis; coenzyme A biosynthesis; CoA from (R)-pantothenate: step 5/5.</text>
</comment>
<keyword evidence="6" id="KW-1185">Reference proteome</keyword>
<dbReference type="AlphaFoldDB" id="A0A6I5N9X1"/>
<dbReference type="GO" id="GO:0005524">
    <property type="term" value="F:ATP binding"/>
    <property type="evidence" value="ECO:0007669"/>
    <property type="project" value="UniProtKB-UniRule"/>
</dbReference>
<keyword evidence="3 5" id="KW-0418">Kinase</keyword>
<evidence type="ECO:0000313" key="5">
    <source>
        <dbReference type="EMBL" id="NEG69300.1"/>
    </source>
</evidence>
<dbReference type="NCBIfam" id="TIGR00152">
    <property type="entry name" value="dephospho-CoA kinase"/>
    <property type="match status" value="1"/>
</dbReference>
<dbReference type="Pfam" id="PF01121">
    <property type="entry name" value="CoaE"/>
    <property type="match status" value="1"/>
</dbReference>
<evidence type="ECO:0000256" key="1">
    <source>
        <dbReference type="ARBA" id="ARBA00022741"/>
    </source>
</evidence>
<feature type="binding site" evidence="3">
    <location>
        <begin position="16"/>
        <end position="21"/>
    </location>
    <ligand>
        <name>ATP</name>
        <dbReference type="ChEBI" id="CHEBI:30616"/>
    </ligand>
</feature>
<sequence length="217" mass="23434">MGTVNVLRIGLTGGIAAGKSTVSERLAELGAVVVDYDVLAHNVVEPGSPVLDEIARQFGAGSLNADGSLDRRWLASQVFGDDSPAGNRERLMAIEYPAIFALAQATEDAAIRRAGGDVLVVVHDVPLLVEVVDELPFSFDHVVTVEAPEKERVRRMIATRGMTAGEAVARINSQPTAARRLAISDTVVDSTRPRNAMLKQVDELYESWQREAEESSR</sequence>
<name>A0A6I5N9X1_9BIFI</name>
<keyword evidence="3 5" id="KW-0808">Transferase</keyword>
<evidence type="ECO:0000256" key="4">
    <source>
        <dbReference type="NCBIfam" id="TIGR00152"/>
    </source>
</evidence>
<dbReference type="PANTHER" id="PTHR10695">
    <property type="entry name" value="DEPHOSPHO-COA KINASE-RELATED"/>
    <property type="match status" value="1"/>
</dbReference>
<dbReference type="PROSITE" id="PS51219">
    <property type="entry name" value="DPCK"/>
    <property type="match status" value="1"/>
</dbReference>
<keyword evidence="2 3" id="KW-0067">ATP-binding</keyword>
<evidence type="ECO:0000256" key="2">
    <source>
        <dbReference type="ARBA" id="ARBA00022840"/>
    </source>
</evidence>
<accession>A0A6I5N9X1</accession>
<evidence type="ECO:0000313" key="6">
    <source>
        <dbReference type="Proteomes" id="UP000469292"/>
    </source>
</evidence>
<comment type="similarity">
    <text evidence="3">Belongs to the CoaE family.</text>
</comment>
<keyword evidence="3" id="KW-0963">Cytoplasm</keyword>
<organism evidence="5 6">
    <name type="scientific">Bifidobacterium choloepi</name>
    <dbReference type="NCBI Taxonomy" id="2614131"/>
    <lineage>
        <taxon>Bacteria</taxon>
        <taxon>Bacillati</taxon>
        <taxon>Actinomycetota</taxon>
        <taxon>Actinomycetes</taxon>
        <taxon>Bifidobacteriales</taxon>
        <taxon>Bifidobacteriaceae</taxon>
        <taxon>Bifidobacterium</taxon>
    </lineage>
</organism>
<dbReference type="PANTHER" id="PTHR10695:SF46">
    <property type="entry name" value="BIFUNCTIONAL COENZYME A SYNTHASE-RELATED"/>
    <property type="match status" value="1"/>
</dbReference>
<keyword evidence="3" id="KW-0173">Coenzyme A biosynthesis</keyword>